<dbReference type="AlphaFoldDB" id="A0A4Y9XXJ2"/>
<evidence type="ECO:0000256" key="1">
    <source>
        <dbReference type="SAM" id="MobiDB-lite"/>
    </source>
</evidence>
<feature type="compositionally biased region" description="Basic and acidic residues" evidence="1">
    <location>
        <begin position="248"/>
        <end position="264"/>
    </location>
</feature>
<dbReference type="Proteomes" id="UP000298390">
    <property type="component" value="Unassembled WGS sequence"/>
</dbReference>
<sequence length="428" mass="46570">MTDTPTITLYVHYRGPKALWMKEEKPAAAYLDAFISNDLQTLGLPLPQDCVCKGLSGLALCTWREQGNLDLEARISIAYERIDAEALPQSHISMIGLRMCGQYKYKSAPGIKGPTKKAAKYAAQPTGPMHASPGGKVPSAPKSITFARAEASPLARPMNDYAHVSRQKALNRPPASLHKNLLPIVKMEDTSSEAALLRPSLPTYPPAPAQSTQTRPRSPSPSSASSVSLPSFQSTRSAASSATSAPPKDTDSVSRLSREVSNVRRELSALVAREDDLVRQLERLGVRPAPEPSVVPRDAVADVRKATEGKISNLRAELKAESDAPRRCETRAAAGASSARALRKHSGGRPQGVQRAVRRPLAHGCVRADIAPHGRDIGWRSGTSRRVMRRCVGARSREESMPRMYRILVLEQWIHTMDKATSSTLRSE</sequence>
<dbReference type="STRING" id="34475.A0A4Y9XXJ2"/>
<reference evidence="2 3" key="1">
    <citation type="submission" date="2019-01" db="EMBL/GenBank/DDBJ databases">
        <title>Genome sequencing of the rare red list fungi Fomitopsis rosea.</title>
        <authorList>
            <person name="Buettner E."/>
            <person name="Kellner H."/>
        </authorList>
    </citation>
    <scope>NUCLEOTIDE SEQUENCE [LARGE SCALE GENOMIC DNA]</scope>
    <source>
        <strain evidence="2 3">DSM 105464</strain>
    </source>
</reference>
<feature type="region of interest" description="Disordered" evidence="1">
    <location>
        <begin position="198"/>
        <end position="264"/>
    </location>
</feature>
<dbReference type="EMBL" id="SEKV01000655">
    <property type="protein sequence ID" value="TFY54830.1"/>
    <property type="molecule type" value="Genomic_DNA"/>
</dbReference>
<gene>
    <name evidence="2" type="ORF">EVJ58_g8628</name>
</gene>
<feature type="compositionally biased region" description="Low complexity" evidence="1">
    <location>
        <begin position="216"/>
        <end position="245"/>
    </location>
</feature>
<feature type="region of interest" description="Disordered" evidence="1">
    <location>
        <begin position="317"/>
        <end position="356"/>
    </location>
</feature>
<organism evidence="2 3">
    <name type="scientific">Rhodofomes roseus</name>
    <dbReference type="NCBI Taxonomy" id="34475"/>
    <lineage>
        <taxon>Eukaryota</taxon>
        <taxon>Fungi</taxon>
        <taxon>Dikarya</taxon>
        <taxon>Basidiomycota</taxon>
        <taxon>Agaricomycotina</taxon>
        <taxon>Agaricomycetes</taxon>
        <taxon>Polyporales</taxon>
        <taxon>Rhodofomes</taxon>
    </lineage>
</organism>
<protein>
    <submittedName>
        <fullName evidence="2">Uncharacterized protein</fullName>
    </submittedName>
</protein>
<evidence type="ECO:0000313" key="2">
    <source>
        <dbReference type="EMBL" id="TFY54830.1"/>
    </source>
</evidence>
<accession>A0A4Y9XXJ2</accession>
<comment type="caution">
    <text evidence="2">The sequence shown here is derived from an EMBL/GenBank/DDBJ whole genome shotgun (WGS) entry which is preliminary data.</text>
</comment>
<feature type="compositionally biased region" description="Low complexity" evidence="1">
    <location>
        <begin position="331"/>
        <end position="340"/>
    </location>
</feature>
<proteinExistence type="predicted"/>
<feature type="compositionally biased region" description="Basic and acidic residues" evidence="1">
    <location>
        <begin position="317"/>
        <end position="330"/>
    </location>
</feature>
<evidence type="ECO:0000313" key="3">
    <source>
        <dbReference type="Proteomes" id="UP000298390"/>
    </source>
</evidence>
<name>A0A4Y9XXJ2_9APHY</name>